<dbReference type="CDD" id="cd00077">
    <property type="entry name" value="HDc"/>
    <property type="match status" value="1"/>
</dbReference>
<gene>
    <name evidence="5" type="ORF">QE109_06710</name>
</gene>
<dbReference type="SUPFAM" id="SSF55781">
    <property type="entry name" value="GAF domain-like"/>
    <property type="match status" value="1"/>
</dbReference>
<dbReference type="Gene3D" id="1.10.3210.10">
    <property type="entry name" value="Hypothetical protein af1432"/>
    <property type="match status" value="1"/>
</dbReference>
<evidence type="ECO:0000313" key="5">
    <source>
        <dbReference type="EMBL" id="MDH8677830.1"/>
    </source>
</evidence>
<keyword evidence="1" id="KW-1133">Transmembrane helix</keyword>
<evidence type="ECO:0000259" key="3">
    <source>
        <dbReference type="PROSITE" id="PS51831"/>
    </source>
</evidence>
<dbReference type="RefSeq" id="WP_281093654.1">
    <property type="nucleotide sequence ID" value="NZ_JARYZI010000003.1"/>
</dbReference>
<keyword evidence="1" id="KW-0812">Transmembrane</keyword>
<dbReference type="Gene3D" id="3.30.70.270">
    <property type="match status" value="1"/>
</dbReference>
<feature type="transmembrane region" description="Helical" evidence="1">
    <location>
        <begin position="138"/>
        <end position="158"/>
    </location>
</feature>
<protein>
    <submittedName>
        <fullName evidence="5">Diguanylate cyclase</fullName>
        <ecNumber evidence="5">2.7.7.65</ecNumber>
    </submittedName>
</protein>
<feature type="domain" description="HD-GYP" evidence="4">
    <location>
        <begin position="645"/>
        <end position="840"/>
    </location>
</feature>
<dbReference type="PROSITE" id="PS51831">
    <property type="entry name" value="HD"/>
    <property type="match status" value="1"/>
</dbReference>
<keyword evidence="5" id="KW-0548">Nucleotidyltransferase</keyword>
<feature type="transmembrane region" description="Helical" evidence="1">
    <location>
        <begin position="63"/>
        <end position="84"/>
    </location>
</feature>
<dbReference type="NCBIfam" id="TIGR00277">
    <property type="entry name" value="HDIG"/>
    <property type="match status" value="1"/>
</dbReference>
<dbReference type="NCBIfam" id="TIGR00254">
    <property type="entry name" value="GGDEF"/>
    <property type="match status" value="1"/>
</dbReference>
<keyword evidence="5" id="KW-0808">Transferase</keyword>
<proteinExistence type="predicted"/>
<dbReference type="EC" id="2.7.7.65" evidence="5"/>
<feature type="transmembrane region" description="Helical" evidence="1">
    <location>
        <begin position="266"/>
        <end position="284"/>
    </location>
</feature>
<feature type="transmembrane region" description="Helical" evidence="1">
    <location>
        <begin position="227"/>
        <end position="246"/>
    </location>
</feature>
<name>A0ABT6NBS7_9FIRM</name>
<feature type="transmembrane region" description="Helical" evidence="1">
    <location>
        <begin position="6"/>
        <end position="25"/>
    </location>
</feature>
<feature type="transmembrane region" description="Helical" evidence="1">
    <location>
        <begin position="170"/>
        <end position="190"/>
    </location>
</feature>
<dbReference type="Pfam" id="PF16927">
    <property type="entry name" value="HisKA_7TM"/>
    <property type="match status" value="1"/>
</dbReference>
<dbReference type="GO" id="GO:0052621">
    <property type="term" value="F:diguanylate cyclase activity"/>
    <property type="evidence" value="ECO:0007669"/>
    <property type="project" value="UniProtKB-EC"/>
</dbReference>
<dbReference type="SMART" id="SM00471">
    <property type="entry name" value="HDc"/>
    <property type="match status" value="1"/>
</dbReference>
<reference evidence="5 6" key="1">
    <citation type="submission" date="2023-04" db="EMBL/GenBank/DDBJ databases">
        <title>Fusibacter bizertensis strain WBS, isolated from littoral bottom sediments of the Arctic seas - biochemical and genomic analysis.</title>
        <authorList>
            <person name="Brioukhanov A.L."/>
        </authorList>
    </citation>
    <scope>NUCLEOTIDE SEQUENCE [LARGE SCALE GENOMIC DNA]</scope>
    <source>
        <strain evidence="5 6">WBS</strain>
    </source>
</reference>
<dbReference type="PANTHER" id="PTHR43155">
    <property type="entry name" value="CYCLIC DI-GMP PHOSPHODIESTERASE PA4108-RELATED"/>
    <property type="match status" value="1"/>
</dbReference>
<feature type="domain" description="HD" evidence="3">
    <location>
        <begin position="667"/>
        <end position="789"/>
    </location>
</feature>
<dbReference type="InterPro" id="IPR043128">
    <property type="entry name" value="Rev_trsase/Diguanyl_cyclase"/>
</dbReference>
<accession>A0ABT6NBS7</accession>
<dbReference type="InterPro" id="IPR003607">
    <property type="entry name" value="HD/PDEase_dom"/>
</dbReference>
<dbReference type="EMBL" id="JARYZI010000003">
    <property type="protein sequence ID" value="MDH8677830.1"/>
    <property type="molecule type" value="Genomic_DNA"/>
</dbReference>
<dbReference type="SUPFAM" id="SSF55073">
    <property type="entry name" value="Nucleotide cyclase"/>
    <property type="match status" value="1"/>
</dbReference>
<dbReference type="Gene3D" id="3.30.450.40">
    <property type="match status" value="1"/>
</dbReference>
<dbReference type="InterPro" id="IPR000160">
    <property type="entry name" value="GGDEF_dom"/>
</dbReference>
<feature type="transmembrane region" description="Helical" evidence="1">
    <location>
        <begin position="96"/>
        <end position="118"/>
    </location>
</feature>
<keyword evidence="1" id="KW-0472">Membrane</keyword>
<evidence type="ECO:0000313" key="6">
    <source>
        <dbReference type="Proteomes" id="UP001158045"/>
    </source>
</evidence>
<dbReference type="PROSITE" id="PS51832">
    <property type="entry name" value="HD_GYP"/>
    <property type="match status" value="1"/>
</dbReference>
<dbReference type="PANTHER" id="PTHR43155:SF2">
    <property type="entry name" value="CYCLIC DI-GMP PHOSPHODIESTERASE PA4108"/>
    <property type="match status" value="1"/>
</dbReference>
<keyword evidence="6" id="KW-1185">Reference proteome</keyword>
<feature type="transmembrane region" description="Helical" evidence="1">
    <location>
        <begin position="196"/>
        <end position="215"/>
    </location>
</feature>
<dbReference type="InterPro" id="IPR037522">
    <property type="entry name" value="HD_GYP_dom"/>
</dbReference>
<dbReference type="InterPro" id="IPR029016">
    <property type="entry name" value="GAF-like_dom_sf"/>
</dbReference>
<dbReference type="InterPro" id="IPR006675">
    <property type="entry name" value="HDIG_dom"/>
</dbReference>
<dbReference type="SMART" id="SM00267">
    <property type="entry name" value="GGDEF"/>
    <property type="match status" value="1"/>
</dbReference>
<organism evidence="5 6">
    <name type="scientific">Fusibacter bizertensis</name>
    <dbReference type="NCBI Taxonomy" id="1488331"/>
    <lineage>
        <taxon>Bacteria</taxon>
        <taxon>Bacillati</taxon>
        <taxon>Bacillota</taxon>
        <taxon>Clostridia</taxon>
        <taxon>Eubacteriales</taxon>
        <taxon>Eubacteriales Family XII. Incertae Sedis</taxon>
        <taxon>Fusibacter</taxon>
    </lineage>
</organism>
<dbReference type="Proteomes" id="UP001158045">
    <property type="component" value="Unassembled WGS sequence"/>
</dbReference>
<dbReference type="InterPro" id="IPR031621">
    <property type="entry name" value="HisKA_7TM"/>
</dbReference>
<comment type="caution">
    <text evidence="5">The sequence shown here is derived from an EMBL/GenBank/DDBJ whole genome shotgun (WGS) entry which is preliminary data.</text>
</comment>
<evidence type="ECO:0000256" key="1">
    <source>
        <dbReference type="SAM" id="Phobius"/>
    </source>
</evidence>
<dbReference type="CDD" id="cd01949">
    <property type="entry name" value="GGDEF"/>
    <property type="match status" value="1"/>
</dbReference>
<dbReference type="InterPro" id="IPR029787">
    <property type="entry name" value="Nucleotide_cyclase"/>
</dbReference>
<evidence type="ECO:0000259" key="4">
    <source>
        <dbReference type="PROSITE" id="PS51832"/>
    </source>
</evidence>
<feature type="domain" description="GGDEF" evidence="2">
    <location>
        <begin position="495"/>
        <end position="629"/>
    </location>
</feature>
<evidence type="ECO:0000259" key="2">
    <source>
        <dbReference type="PROSITE" id="PS50887"/>
    </source>
</evidence>
<feature type="transmembrane region" description="Helical" evidence="1">
    <location>
        <begin position="32"/>
        <end position="57"/>
    </location>
</feature>
<dbReference type="InterPro" id="IPR006674">
    <property type="entry name" value="HD_domain"/>
</dbReference>
<dbReference type="SUPFAM" id="SSF109604">
    <property type="entry name" value="HD-domain/PDEase-like"/>
    <property type="match status" value="1"/>
</dbReference>
<dbReference type="Pfam" id="PF00990">
    <property type="entry name" value="GGDEF"/>
    <property type="match status" value="1"/>
</dbReference>
<dbReference type="Pfam" id="PF13487">
    <property type="entry name" value="HD_5"/>
    <property type="match status" value="1"/>
</dbReference>
<sequence length="847" mass="95906">MSQSIYGYISSIALLCYLFMLMIFVNAEKNKIINAFLMILSSMILWTGGSLLMRLQIWPNYVFWYHVSLGGLMLIIYSYFKFIVSFTGKKATLASNVYFVLLTLCFLINIPEGILLKWPNLVDVGGKTMMVYDKMTNYVAILFLVAAVVIVHMLYYLFGYLKKNKRLNKQAMPIVIGIVTLFAGNLALVLPVFSGFPIDIVAGVFNAGFLMFALIRRHLFKLKLMATESVGYLFCVVLGFPVFYNLLPYIDKYIIGRVNGQQGYELPIYLLSFVVVVSLLFYFWKKVISSIFVREEESQNEILKHFTTEVSKSLKLNEILQQTVESMSQSTGIKKVFIGLLDHESNNFILRYSDQSLADLSFVIRKDHPILKWLNNNEDILLLEEFEQTVDFKSIWESEKYQLSRLGAKYCIGLKENGALIGIILFSDFGRKSKLKLQDLNMIMSISSVASIAIKNAHAYEKAYFEARTDDLTGVLNRRYFYELIGEIYDQNKEGALALIIINIDDFKLYNQLYGVKQGDQALKNVADLIKGSIGEQGYISRYSGKEFAILLPGYDVFSARKLTETIRDQIGNITHNSAGQRQKSLTISAGISVAPFGAKSVKELLDNADHAVYQVKRKGKNAIRVFDTFINSDKGLDELDYNQVYDDYKSTIFALMAAIDAKDHYTFNHSDNVANYAVALATELRLNKDIVENIRQAALLHDIGKISIPESILNKPGKLSDEEFVIMQGHVEASIDIIRHLPSLDYVIPAVLGHHERYDGKGYPRRISGEDIPLTARILCLADSFDAMISTRCYKPDMPIAKALLILEEEAGRQFDPKLVSLFTDMVNNEKLGLSSAVERLKVVKM</sequence>
<dbReference type="PROSITE" id="PS50887">
    <property type="entry name" value="GGDEF"/>
    <property type="match status" value="1"/>
</dbReference>